<dbReference type="PANTHER" id="PTHR47336:SF3">
    <property type="entry name" value="SERINE-RICH PROTEIN TYE7"/>
    <property type="match status" value="1"/>
</dbReference>
<sequence length="880" mass="99091">MEKCFMDEIVRVQSDKSDSGKSLFDSPNGHLDSTSNSNIDSDDANAFLNGKPYTPPKKNRASHNKIEKKYRTNINTKFVELKDAVPTLRVLDSNTVIDFDELEGLAPASKINKATILSKATEYIKHLESKNRGLLNEIRRLRSDPNYTYRSQSSMQNLPIEVINNLQDVQTCHVVMPQRQESQTYRHDEMPIYPINEPQQLPHLSKFPPIHSSYLPSTSTQSHHDSISSMDQAASEYLESKYRTLSTNSTNQSPRYTTVNGPRSYGYSTIMGSANEMETPSTGEDDRQNFTDSSSYFHSYPNIADDNYSLPKKIMVAGVAALVGSNIQSSNDHYHSLNAAPLTLLFAKSIHLLQIATLVSCIYYFVYPLINGIVATFNSKGKTLNKLDNCQYPYYFAMFAKMFKLLSSTKPSTETPLNSFPIKVTSFPTSHIGILLSYMRLLNVMDRSSFKDTEKSHLATPVEHTFNKIILLNLFLTKSPIIGNSLGFKRRIQFLIGSLSEHSKVESQTHNHSKIVEFVELDPSFFRSKSLNSQLPRILLSLNRTKSSQDTARELFGDNGLLSVGCGYNSVYEYLMNTPSNKLNLFELVTILWCVDNVRDRMVKFLSDLTCEDQNSSRTHDDIIKLCQDMEKIEAFVPAPCIKLIKCCKIFKSILNPKDESYLNDSLKIILLSVEEKLMRNANKSDRELCDVLLTILRSPQPLLAKTLQIVAKIQKVTSESSKSIDFISDENRLSLICSIILHQYSTGNSRYGRSLLKYLKTEKTRKFLCSNSISLMSLIAAFNTLIVVLETDDADLENNSQSSEISDANVDIATIDIEEHQILEDLLCGLRLYVGQGSGGCADESADYDILSLHYGLQSELSHKLLELAKELVGYADSN</sequence>
<feature type="transmembrane region" description="Helical" evidence="3">
    <location>
        <begin position="768"/>
        <end position="790"/>
    </location>
</feature>
<dbReference type="Proteomes" id="UP000189274">
    <property type="component" value="Unassembled WGS sequence"/>
</dbReference>
<evidence type="ECO:0000259" key="4">
    <source>
        <dbReference type="PROSITE" id="PS50888"/>
    </source>
</evidence>
<evidence type="ECO:0000256" key="2">
    <source>
        <dbReference type="SAM" id="MobiDB-lite"/>
    </source>
</evidence>
<keyword evidence="3" id="KW-0472">Membrane</keyword>
<evidence type="ECO:0000313" key="5">
    <source>
        <dbReference type="EMBL" id="ONH75895.1"/>
    </source>
</evidence>
<feature type="region of interest" description="Disordered" evidence="2">
    <location>
        <begin position="16"/>
        <end position="63"/>
    </location>
</feature>
<dbReference type="EMBL" id="MQVM01000005">
    <property type="protein sequence ID" value="ONH75895.1"/>
    <property type="molecule type" value="Genomic_DNA"/>
</dbReference>
<accession>A0A1V2LQ83</accession>
<dbReference type="PANTHER" id="PTHR47336">
    <property type="entry name" value="TRANSCRIPTION FACTOR HMS1-RELATED"/>
    <property type="match status" value="1"/>
</dbReference>
<reference evidence="6" key="1">
    <citation type="journal article" date="2017" name="Genome Announc.">
        <title>Genome sequences of Cyberlindnera fabianii 65, Pichia kudriavzevii 129, and Saccharomyces cerevisiae 131 isolated from fermented masau fruits in Zimbabwe.</title>
        <authorList>
            <person name="van Rijswijck I.M.H."/>
            <person name="Derks M.F.L."/>
            <person name="Abee T."/>
            <person name="de Ridder D."/>
            <person name="Smid E.J."/>
        </authorList>
    </citation>
    <scope>NUCLEOTIDE SEQUENCE [LARGE SCALE GENOMIC DNA]</scope>
    <source>
        <strain evidence="6">129</strain>
    </source>
</reference>
<evidence type="ECO:0000313" key="6">
    <source>
        <dbReference type="Proteomes" id="UP000189274"/>
    </source>
</evidence>
<evidence type="ECO:0000256" key="1">
    <source>
        <dbReference type="SAM" id="Coils"/>
    </source>
</evidence>
<dbReference type="InterPro" id="IPR052099">
    <property type="entry name" value="Regulatory_TF_Diverse"/>
</dbReference>
<dbReference type="InterPro" id="IPR011598">
    <property type="entry name" value="bHLH_dom"/>
</dbReference>
<dbReference type="SMART" id="SM00353">
    <property type="entry name" value="HLH"/>
    <property type="match status" value="1"/>
</dbReference>
<name>A0A1V2LQ83_PICKU</name>
<dbReference type="GO" id="GO:0046983">
    <property type="term" value="F:protein dimerization activity"/>
    <property type="evidence" value="ECO:0007669"/>
    <property type="project" value="InterPro"/>
</dbReference>
<dbReference type="AlphaFoldDB" id="A0A1V2LQ83"/>
<dbReference type="InterPro" id="IPR036638">
    <property type="entry name" value="HLH_DNA-bd_sf"/>
</dbReference>
<evidence type="ECO:0000256" key="3">
    <source>
        <dbReference type="SAM" id="Phobius"/>
    </source>
</evidence>
<dbReference type="Pfam" id="PF00010">
    <property type="entry name" value="HLH"/>
    <property type="match status" value="1"/>
</dbReference>
<dbReference type="SUPFAM" id="SSF47459">
    <property type="entry name" value="HLH, helix-loop-helix DNA-binding domain"/>
    <property type="match status" value="1"/>
</dbReference>
<keyword evidence="1" id="KW-0175">Coiled coil</keyword>
<comment type="caution">
    <text evidence="5">The sequence shown here is derived from an EMBL/GenBank/DDBJ whole genome shotgun (WGS) entry which is preliminary data.</text>
</comment>
<feature type="transmembrane region" description="Helical" evidence="3">
    <location>
        <begin position="352"/>
        <end position="377"/>
    </location>
</feature>
<dbReference type="Gene3D" id="4.10.280.10">
    <property type="entry name" value="Helix-loop-helix DNA-binding domain"/>
    <property type="match status" value="1"/>
</dbReference>
<keyword evidence="3" id="KW-1133">Transmembrane helix</keyword>
<dbReference type="VEuPathDB" id="FungiDB:C5L36_0C07290"/>
<protein>
    <submittedName>
        <fullName evidence="5">Transcription factor CPH2</fullName>
    </submittedName>
</protein>
<organism evidence="5 6">
    <name type="scientific">Pichia kudriavzevii</name>
    <name type="common">Yeast</name>
    <name type="synonym">Issatchenkia orientalis</name>
    <dbReference type="NCBI Taxonomy" id="4909"/>
    <lineage>
        <taxon>Eukaryota</taxon>
        <taxon>Fungi</taxon>
        <taxon>Dikarya</taxon>
        <taxon>Ascomycota</taxon>
        <taxon>Saccharomycotina</taxon>
        <taxon>Pichiomycetes</taxon>
        <taxon>Pichiales</taxon>
        <taxon>Pichiaceae</taxon>
        <taxon>Pichia</taxon>
    </lineage>
</organism>
<proteinExistence type="predicted"/>
<dbReference type="PROSITE" id="PS50888">
    <property type="entry name" value="BHLH"/>
    <property type="match status" value="1"/>
</dbReference>
<gene>
    <name evidence="5" type="ORF">BOH78_1439</name>
</gene>
<feature type="coiled-coil region" evidence="1">
    <location>
        <begin position="117"/>
        <end position="144"/>
    </location>
</feature>
<feature type="domain" description="BHLH" evidence="4">
    <location>
        <begin position="58"/>
        <end position="127"/>
    </location>
</feature>
<keyword evidence="3" id="KW-0812">Transmembrane</keyword>